<name>A0A3F2RLH0_9STRA</name>
<dbReference type="Proteomes" id="UP000277300">
    <property type="component" value="Unassembled WGS sequence"/>
</dbReference>
<dbReference type="AlphaFoldDB" id="A0A3F2RLH0"/>
<dbReference type="EMBL" id="MBAD02000634">
    <property type="protein sequence ID" value="RLN64894.1"/>
    <property type="molecule type" value="Genomic_DNA"/>
</dbReference>
<protein>
    <submittedName>
        <fullName evidence="1">Uncharacterized protein</fullName>
    </submittedName>
</protein>
<comment type="caution">
    <text evidence="1">The sequence shown here is derived from an EMBL/GenBank/DDBJ whole genome shotgun (WGS) entry which is preliminary data.</text>
</comment>
<sequence>MKEDGTALVRTRPAGRVTDPEYTMLASQLADIETLVDEIGTCMEAPAFSTLAEQVLKEMELLTKTTQQIRTTGTTLILASMGKQQSDFAQALRRLVSRAASVQQRIGWLVQEVKKHVV</sequence>
<dbReference type="EMBL" id="MBDO02000211">
    <property type="protein sequence ID" value="RLN59788.1"/>
    <property type="molecule type" value="Genomic_DNA"/>
</dbReference>
<proteinExistence type="predicted"/>
<dbReference type="OrthoDB" id="165368at2759"/>
<gene>
    <name evidence="2" type="ORF">BBJ29_003449</name>
    <name evidence="1" type="ORF">BBP00_00006322</name>
</gene>
<accession>A0A3F2RLH0</accession>
<evidence type="ECO:0000313" key="1">
    <source>
        <dbReference type="EMBL" id="RLN59788.1"/>
    </source>
</evidence>
<evidence type="ECO:0000313" key="3">
    <source>
        <dbReference type="Proteomes" id="UP000277300"/>
    </source>
</evidence>
<evidence type="ECO:0000313" key="2">
    <source>
        <dbReference type="EMBL" id="RLN64894.1"/>
    </source>
</evidence>
<evidence type="ECO:0000313" key="4">
    <source>
        <dbReference type="Proteomes" id="UP000284657"/>
    </source>
</evidence>
<reference evidence="3 4" key="1">
    <citation type="submission" date="2018-07" db="EMBL/GenBank/DDBJ databases">
        <title>Genome sequencing of oomycete isolates from Chile give support for New Zealand origin for Phytophthora kernoviae and make available the first Nothophytophthora sp. genome.</title>
        <authorList>
            <person name="Studholme D.J."/>
            <person name="Sanfuentes E."/>
            <person name="Panda P."/>
            <person name="Hill R."/>
            <person name="Sambles C."/>
            <person name="Grant M."/>
            <person name="Williams N.M."/>
            <person name="Mcdougal R.L."/>
        </authorList>
    </citation>
    <scope>NUCLEOTIDE SEQUENCE [LARGE SCALE GENOMIC DNA]</scope>
    <source>
        <strain evidence="1">Chile6</strain>
        <strain evidence="2">Chile7</strain>
    </source>
</reference>
<organism evidence="1 3">
    <name type="scientific">Phytophthora kernoviae</name>
    <dbReference type="NCBI Taxonomy" id="325452"/>
    <lineage>
        <taxon>Eukaryota</taxon>
        <taxon>Sar</taxon>
        <taxon>Stramenopiles</taxon>
        <taxon>Oomycota</taxon>
        <taxon>Peronosporomycetes</taxon>
        <taxon>Peronosporales</taxon>
        <taxon>Peronosporaceae</taxon>
        <taxon>Phytophthora</taxon>
    </lineage>
</organism>
<dbReference type="Proteomes" id="UP000284657">
    <property type="component" value="Unassembled WGS sequence"/>
</dbReference>